<accession>A0ACA9MMD2</accession>
<organism evidence="1 2">
    <name type="scientific">Acaulospora colombiana</name>
    <dbReference type="NCBI Taxonomy" id="27376"/>
    <lineage>
        <taxon>Eukaryota</taxon>
        <taxon>Fungi</taxon>
        <taxon>Fungi incertae sedis</taxon>
        <taxon>Mucoromycota</taxon>
        <taxon>Glomeromycotina</taxon>
        <taxon>Glomeromycetes</taxon>
        <taxon>Diversisporales</taxon>
        <taxon>Acaulosporaceae</taxon>
        <taxon>Acaulospora</taxon>
    </lineage>
</organism>
<reference evidence="1" key="1">
    <citation type="submission" date="2021-06" db="EMBL/GenBank/DDBJ databases">
        <authorList>
            <person name="Kallberg Y."/>
            <person name="Tangrot J."/>
            <person name="Rosling A."/>
        </authorList>
    </citation>
    <scope>NUCLEOTIDE SEQUENCE</scope>
    <source>
        <strain evidence="1">CL356</strain>
    </source>
</reference>
<evidence type="ECO:0000313" key="1">
    <source>
        <dbReference type="EMBL" id="CAG8599301.1"/>
    </source>
</evidence>
<sequence>MEHASLLDGWLALAAETRRVDRISAALGLDSPALQNSPSSLGSSCGSSGLNTPSQNAFRILPFLNDISPEFLNATSIKAKNSSSTRPHPQSKTNNNRHNPLSAHGRRPSASNPSRPLGRGGLSTSSVPTAPSLAVSRKESPTPYDSTLRRPPLANNRNVSYPTWPAPKPVNPSSIPSEMNGVGRQVQGSPYPPSFESRDLRSPFQPKSLNGKSSPNLFPPIQDSYSPQRSVRHYSYQYASRPVAITDAVSPMLSEPFHRLIVKDEEEMIDLSSMPPTTSDRGAHGGRGGYHDNTSQVSSHVPRPRKENNINMVTEDEEEASGKKKNNRRRKREEGEGEEGIRTTQKEKEKAQVYDNLYQEEQDEVNGFIRGRIGWDKGQSKRDGVVKECELMTREHVSGPSQTENQKGSPLTACRRKSLHRSIYGISYPARVTRHRCAMTEKRHLAARDTSCGRFVGAQGYVSALQEYAASIPVGGRAKTEGMVDIEETVEYRLICQERAQGWVGGWDSQGLVGWSIRRRKMKTSKS</sequence>
<keyword evidence="2" id="KW-1185">Reference proteome</keyword>
<dbReference type="EMBL" id="CAJVPT010013809">
    <property type="protein sequence ID" value="CAG8599301.1"/>
    <property type="molecule type" value="Genomic_DNA"/>
</dbReference>
<comment type="caution">
    <text evidence="1">The sequence shown here is derived from an EMBL/GenBank/DDBJ whole genome shotgun (WGS) entry which is preliminary data.</text>
</comment>
<proteinExistence type="predicted"/>
<gene>
    <name evidence="1" type="ORF">ACOLOM_LOCUS6624</name>
</gene>
<dbReference type="Proteomes" id="UP000789525">
    <property type="component" value="Unassembled WGS sequence"/>
</dbReference>
<evidence type="ECO:0000313" key="2">
    <source>
        <dbReference type="Proteomes" id="UP000789525"/>
    </source>
</evidence>
<protein>
    <submittedName>
        <fullName evidence="1">15555_t:CDS:1</fullName>
    </submittedName>
</protein>
<name>A0ACA9MMD2_9GLOM</name>